<feature type="compositionally biased region" description="Basic residues" evidence="1">
    <location>
        <begin position="973"/>
        <end position="982"/>
    </location>
</feature>
<dbReference type="InterPro" id="IPR058650">
    <property type="entry name" value="Msy1/2-like"/>
</dbReference>
<organism evidence="5">
    <name type="scientific">Laccaria bicolor (strain S238N-H82 / ATCC MYA-4686)</name>
    <name type="common">Bicoloured deceiver</name>
    <name type="synonym">Laccaria laccata var. bicolor</name>
    <dbReference type="NCBI Taxonomy" id="486041"/>
    <lineage>
        <taxon>Eukaryota</taxon>
        <taxon>Fungi</taxon>
        <taxon>Dikarya</taxon>
        <taxon>Basidiomycota</taxon>
        <taxon>Agaricomycotina</taxon>
        <taxon>Agaricomycetes</taxon>
        <taxon>Agaricomycetidae</taxon>
        <taxon>Agaricales</taxon>
        <taxon>Agaricineae</taxon>
        <taxon>Hydnangiaceae</taxon>
        <taxon>Laccaria</taxon>
    </lineage>
</organism>
<keyword evidence="5" id="KW-1185">Reference proteome</keyword>
<proteinExistence type="predicted"/>
<evidence type="ECO:0000256" key="1">
    <source>
        <dbReference type="SAM" id="MobiDB-lite"/>
    </source>
</evidence>
<feature type="transmembrane region" description="Helical" evidence="2">
    <location>
        <begin position="676"/>
        <end position="697"/>
    </location>
</feature>
<evidence type="ECO:0000259" key="3">
    <source>
        <dbReference type="PROSITE" id="PS50222"/>
    </source>
</evidence>
<dbReference type="InterPro" id="IPR002048">
    <property type="entry name" value="EF_hand_dom"/>
</dbReference>
<feature type="region of interest" description="Disordered" evidence="1">
    <location>
        <begin position="399"/>
        <end position="424"/>
    </location>
</feature>
<feature type="region of interest" description="Disordered" evidence="1">
    <location>
        <begin position="919"/>
        <end position="952"/>
    </location>
</feature>
<dbReference type="KEGG" id="lbc:LACBIDRAFT_312024"/>
<dbReference type="InterPro" id="IPR006685">
    <property type="entry name" value="MscS_channel_2nd"/>
</dbReference>
<feature type="compositionally biased region" description="Polar residues" evidence="1">
    <location>
        <begin position="40"/>
        <end position="60"/>
    </location>
</feature>
<dbReference type="GO" id="GO:0005509">
    <property type="term" value="F:calcium ion binding"/>
    <property type="evidence" value="ECO:0007669"/>
    <property type="project" value="InterPro"/>
</dbReference>
<dbReference type="Pfam" id="PF00924">
    <property type="entry name" value="MS_channel_2nd"/>
    <property type="match status" value="1"/>
</dbReference>
<dbReference type="AlphaFoldDB" id="B0CYW4"/>
<dbReference type="STRING" id="486041.B0CYW4"/>
<dbReference type="PANTHER" id="PTHR31323">
    <property type="entry name" value="MECHANOSENSITIVE ION CHANNEL PROTEIN MSY2"/>
    <property type="match status" value="1"/>
</dbReference>
<feature type="transmembrane region" description="Helical" evidence="2">
    <location>
        <begin position="238"/>
        <end position="262"/>
    </location>
</feature>
<keyword evidence="2" id="KW-1133">Transmembrane helix</keyword>
<name>B0CYW4_LACBS</name>
<dbReference type="EMBL" id="DS547094">
    <property type="protein sequence ID" value="EDR12955.1"/>
    <property type="molecule type" value="Genomic_DNA"/>
</dbReference>
<gene>
    <name evidence="4" type="ORF">LACBIDRAFT_312024</name>
</gene>
<dbReference type="GO" id="GO:0006874">
    <property type="term" value="P:intracellular calcium ion homeostasis"/>
    <property type="evidence" value="ECO:0007669"/>
    <property type="project" value="TreeGrafter"/>
</dbReference>
<keyword evidence="2" id="KW-0812">Transmembrane</keyword>
<feature type="compositionally biased region" description="Polar residues" evidence="1">
    <location>
        <begin position="137"/>
        <end position="146"/>
    </location>
</feature>
<feature type="domain" description="EF-hand" evidence="3">
    <location>
        <begin position="619"/>
        <end position="654"/>
    </location>
</feature>
<dbReference type="Pfam" id="PF25886">
    <property type="entry name" value="Msy1"/>
    <property type="match status" value="1"/>
</dbReference>
<feature type="region of interest" description="Disordered" evidence="1">
    <location>
        <begin position="105"/>
        <end position="156"/>
    </location>
</feature>
<evidence type="ECO:0000313" key="4">
    <source>
        <dbReference type="EMBL" id="EDR12955.1"/>
    </source>
</evidence>
<protein>
    <submittedName>
        <fullName evidence="4">Predicted protein</fullName>
    </submittedName>
</protein>
<feature type="region of interest" description="Disordered" evidence="1">
    <location>
        <begin position="972"/>
        <end position="992"/>
    </location>
</feature>
<feature type="transmembrane region" description="Helical" evidence="2">
    <location>
        <begin position="192"/>
        <end position="218"/>
    </location>
</feature>
<feature type="transmembrane region" description="Helical" evidence="2">
    <location>
        <begin position="294"/>
        <end position="315"/>
    </location>
</feature>
<accession>B0CYW4</accession>
<dbReference type="GO" id="GO:0016020">
    <property type="term" value="C:membrane"/>
    <property type="evidence" value="ECO:0007669"/>
    <property type="project" value="InterPro"/>
</dbReference>
<reference evidence="4 5" key="1">
    <citation type="journal article" date="2008" name="Nature">
        <title>The genome of Laccaria bicolor provides insights into mycorrhizal symbiosis.</title>
        <authorList>
            <person name="Martin F."/>
            <person name="Aerts A."/>
            <person name="Ahren D."/>
            <person name="Brun A."/>
            <person name="Danchin E.G.J."/>
            <person name="Duchaussoy F."/>
            <person name="Gibon J."/>
            <person name="Kohler A."/>
            <person name="Lindquist E."/>
            <person name="Pereda V."/>
            <person name="Salamov A."/>
            <person name="Shapiro H.J."/>
            <person name="Wuyts J."/>
            <person name="Blaudez D."/>
            <person name="Buee M."/>
            <person name="Brokstein P."/>
            <person name="Canbaeck B."/>
            <person name="Cohen D."/>
            <person name="Courty P.E."/>
            <person name="Coutinho P.M."/>
            <person name="Delaruelle C."/>
            <person name="Detter J.C."/>
            <person name="Deveau A."/>
            <person name="DiFazio S."/>
            <person name="Duplessis S."/>
            <person name="Fraissinet-Tachet L."/>
            <person name="Lucic E."/>
            <person name="Frey-Klett P."/>
            <person name="Fourrey C."/>
            <person name="Feussner I."/>
            <person name="Gay G."/>
            <person name="Grimwood J."/>
            <person name="Hoegger P.J."/>
            <person name="Jain P."/>
            <person name="Kilaru S."/>
            <person name="Labbe J."/>
            <person name="Lin Y.C."/>
            <person name="Legue V."/>
            <person name="Le Tacon F."/>
            <person name="Marmeisse R."/>
            <person name="Melayah D."/>
            <person name="Montanini B."/>
            <person name="Muratet M."/>
            <person name="Nehls U."/>
            <person name="Niculita-Hirzel H."/>
            <person name="Oudot-Le Secq M.P."/>
            <person name="Peter M."/>
            <person name="Quesneville H."/>
            <person name="Rajashekar B."/>
            <person name="Reich M."/>
            <person name="Rouhier N."/>
            <person name="Schmutz J."/>
            <person name="Yin T."/>
            <person name="Chalot M."/>
            <person name="Henrissat B."/>
            <person name="Kuees U."/>
            <person name="Lucas S."/>
            <person name="Van de Peer Y."/>
            <person name="Podila G.K."/>
            <person name="Polle A."/>
            <person name="Pukkila P.J."/>
            <person name="Richardson P.M."/>
            <person name="Rouze P."/>
            <person name="Sanders I.R."/>
            <person name="Stajich J.E."/>
            <person name="Tunlid A."/>
            <person name="Tuskan G."/>
            <person name="Grigoriev I.V."/>
        </authorList>
    </citation>
    <scope>NUCLEOTIDE SEQUENCE [LARGE SCALE GENOMIC DNA]</scope>
    <source>
        <strain evidence="5">S238N-H82 / ATCC MYA-4686</strain>
    </source>
</reference>
<dbReference type="InterPro" id="IPR010920">
    <property type="entry name" value="LSM_dom_sf"/>
</dbReference>
<feature type="region of interest" description="Disordered" evidence="1">
    <location>
        <begin position="1"/>
        <end position="73"/>
    </location>
</feature>
<dbReference type="OrthoDB" id="544685at2759"/>
<dbReference type="Proteomes" id="UP000001194">
    <property type="component" value="Unassembled WGS sequence"/>
</dbReference>
<dbReference type="InParanoid" id="B0CYW4"/>
<feature type="region of interest" description="Disordered" evidence="1">
    <location>
        <begin position="507"/>
        <end position="538"/>
    </location>
</feature>
<sequence>MLPGILSAPQRRGDHLLAASEEAGEDSIESHFPSPPYRSISHSSASPSYRSVPVASSSNPHLEYYPPIPSYSQDEYNDQLNVMQEKREKHASYSEAPSMVDVTLEEHDPRSRPAKVQFSEELNKVSPPSFQRKDSDFVSSAPSSIAGTDEEDSEDYDWSGEEDLVDEAAKFGSQIGGGDKQNKWGFKRMLEFLFSSLIGSTFLAGLLVTPALFVHFYWYKPHPTEHRRYVNQNVQAWLVWAASNLVISWYLAMIVDIIPIIVRYFISATWGHVSEAVKTKIELYDSVKDTFKPALYASSTYASWVIIFGNIYKLYDASNASQSRASYTQRLSEAVEFFFFFVIVRCVQRMLSHFIAFSFHRTAYKERIEGVQEALAVIEKLRDFRPKLRAPRMKSRGRSNLFSGFSPGTLLQEEDPDSSSGALYTASPLVSRSNTWYEDESNDGDIEEKAIPSRQRVKVTDSFSWLGEDKNLRLLRRAEDGNMSYPESSGRRNADGYSKRENAANEMEMVPPSLPPSRPTTPTFNPNPHRYPPSVKNSRSSFDASVELDTTLVNAAKVLKNAVLHDARNIRGKDDDLGGLSWNVNSAYEAKHLARSIYTRLKDRHRTYLIAADFYQAFPDHASAEAAFRVFDKDSHGDISRAELKTAVLKVYKERRFLSRSMRDVGEALKTLDRMLMFLAAVILVFIGLSVFGVQIGSSLTSLYSLLIAASFIFKNTASSMFDAVMFCFVTHPYDTGDRCFVDNENLVVKKVGLFATVFARSDGTQTYYFNSQLFTKFITNVRRSGKTFENLTMQVAWRTPLQKLDALEKSLNTWLSTEENRWFEPSTSITLQNISYQKYLEITIGIGHNGSGTTSLEERFVRLTVCSSNWQDWGLRNSRKTAFHAAVHYYCRQLDIVGCEAPMPIVYADPVTGRYTPHHTAGFEVDDDPRTPTLDTSPSPGGQEEAEDGELKAKDVKSLLGFVPPSSLTLHRATRVRKSKSRKENVGATNG</sequence>
<dbReference type="GeneID" id="6072484"/>
<evidence type="ECO:0000256" key="2">
    <source>
        <dbReference type="SAM" id="Phobius"/>
    </source>
</evidence>
<dbReference type="RefSeq" id="XP_001877219.1">
    <property type="nucleotide sequence ID" value="XM_001877184.1"/>
</dbReference>
<dbReference type="PANTHER" id="PTHR31323:SF1">
    <property type="entry name" value="MECHANOSENSITIVE ION CHANNEL PROTEIN"/>
    <property type="match status" value="1"/>
</dbReference>
<dbReference type="PROSITE" id="PS50222">
    <property type="entry name" value="EF_HAND_2"/>
    <property type="match status" value="1"/>
</dbReference>
<dbReference type="GO" id="GO:0005262">
    <property type="term" value="F:calcium channel activity"/>
    <property type="evidence" value="ECO:0007669"/>
    <property type="project" value="TreeGrafter"/>
</dbReference>
<keyword evidence="2" id="KW-0472">Membrane</keyword>
<dbReference type="SUPFAM" id="SSF50182">
    <property type="entry name" value="Sm-like ribonucleoproteins"/>
    <property type="match status" value="1"/>
</dbReference>
<dbReference type="Gene3D" id="1.10.238.10">
    <property type="entry name" value="EF-hand"/>
    <property type="match status" value="1"/>
</dbReference>
<evidence type="ECO:0000313" key="5">
    <source>
        <dbReference type="Proteomes" id="UP000001194"/>
    </source>
</evidence>
<dbReference type="HOGENOM" id="CLU_011269_1_0_1"/>